<dbReference type="InterPro" id="IPR011009">
    <property type="entry name" value="Kinase-like_dom_sf"/>
</dbReference>
<dbReference type="EMBL" id="UGOG01000001">
    <property type="protein sequence ID" value="STX64170.1"/>
    <property type="molecule type" value="Genomic_DNA"/>
</dbReference>
<dbReference type="EMBL" id="LNYN01000020">
    <property type="protein sequence ID" value="KTD34451.1"/>
    <property type="molecule type" value="Genomic_DNA"/>
</dbReference>
<reference evidence="3 5" key="2">
    <citation type="submission" date="2018-06" db="EMBL/GenBank/DDBJ databases">
        <authorList>
            <consortium name="Pathogen Informatics"/>
            <person name="Doyle S."/>
        </authorList>
    </citation>
    <scope>NUCLEOTIDE SEQUENCE [LARGE SCALE GENOMIC DNA]</scope>
    <source>
        <strain evidence="3 5">NCTC12239</strain>
    </source>
</reference>
<dbReference type="Gene3D" id="3.90.1200.10">
    <property type="match status" value="1"/>
</dbReference>
<protein>
    <submittedName>
        <fullName evidence="2 3">Phosphotransferase enzyme family</fullName>
    </submittedName>
</protein>
<dbReference type="RefSeq" id="WP_028382895.1">
    <property type="nucleotide sequence ID" value="NZ_CAAAJG010000050.1"/>
</dbReference>
<dbReference type="PANTHER" id="PTHR21310">
    <property type="entry name" value="AMINOGLYCOSIDE PHOSPHOTRANSFERASE-RELATED-RELATED"/>
    <property type="match status" value="1"/>
</dbReference>
<dbReference type="SUPFAM" id="SSF56112">
    <property type="entry name" value="Protein kinase-like (PK-like)"/>
    <property type="match status" value="1"/>
</dbReference>
<keyword evidence="4" id="KW-1185">Reference proteome</keyword>
<evidence type="ECO:0000313" key="2">
    <source>
        <dbReference type="EMBL" id="KTD34451.1"/>
    </source>
</evidence>
<evidence type="ECO:0000313" key="5">
    <source>
        <dbReference type="Proteomes" id="UP000254040"/>
    </source>
</evidence>
<dbReference type="Proteomes" id="UP000054985">
    <property type="component" value="Unassembled WGS sequence"/>
</dbReference>
<dbReference type="InterPro" id="IPR051678">
    <property type="entry name" value="AGP_Transferase"/>
</dbReference>
<dbReference type="GO" id="GO:0016740">
    <property type="term" value="F:transferase activity"/>
    <property type="evidence" value="ECO:0007669"/>
    <property type="project" value="UniProtKB-KW"/>
</dbReference>
<dbReference type="Proteomes" id="UP000254040">
    <property type="component" value="Unassembled WGS sequence"/>
</dbReference>
<sequence>MNSTTNKNPNKQIASSVVSAMVGKPAISATRMTTGDQYFVFAVKTADAEYVIRMTDTNQKAKFLSAIYWQEKLLPLGIPLAKFIDSDLEGKHSPFPALLMMRLPGDDLCNVYSSLTDIDKKNLATHMAKIQATASTLPLGIGYGITDSYEHVPEERSWYDFLLNRLHLFKNIIAKTGCFDPEQITKVITIANHMKDELSTVTAIPFLWDASERNVIVSNGKITGIVDVDDICFGDPLFVIALTHAALALEGLDTLYTDYWEQALHLDKKAQCRLKFYRLFYAVVFMRKHAMQTTNSKKVMFDTERLYRIFQQALKEMENNLH</sequence>
<name>A0A378K1L2_9GAMM</name>
<reference evidence="2 4" key="1">
    <citation type="submission" date="2015-11" db="EMBL/GenBank/DDBJ databases">
        <title>Genomic analysis of 38 Legionella species identifies large and diverse effector repertoires.</title>
        <authorList>
            <person name="Burstein D."/>
            <person name="Amaro F."/>
            <person name="Zusman T."/>
            <person name="Lifshitz Z."/>
            <person name="Cohen O."/>
            <person name="Gilbert J.A."/>
            <person name="Pupko T."/>
            <person name="Shuman H.A."/>
            <person name="Segal G."/>
        </authorList>
    </citation>
    <scope>NUCLEOTIDE SEQUENCE [LARGE SCALE GENOMIC DNA]</scope>
    <source>
        <strain evidence="2 4">ATCC 43877</strain>
    </source>
</reference>
<dbReference type="Pfam" id="PF01636">
    <property type="entry name" value="APH"/>
    <property type="match status" value="1"/>
</dbReference>
<gene>
    <name evidence="2" type="ORF">Lmor_1848</name>
    <name evidence="3" type="ORF">NCTC12239_03132</name>
</gene>
<evidence type="ECO:0000313" key="4">
    <source>
        <dbReference type="Proteomes" id="UP000054985"/>
    </source>
</evidence>
<accession>A0A378K1L2</accession>
<proteinExistence type="predicted"/>
<dbReference type="Gene3D" id="3.30.200.150">
    <property type="match status" value="1"/>
</dbReference>
<keyword evidence="3" id="KW-0808">Transferase</keyword>
<dbReference type="STRING" id="39962.Lmor_1848"/>
<dbReference type="AlphaFoldDB" id="A0A378K1L2"/>
<evidence type="ECO:0000259" key="1">
    <source>
        <dbReference type="Pfam" id="PF01636"/>
    </source>
</evidence>
<dbReference type="InterPro" id="IPR002575">
    <property type="entry name" value="Aminoglycoside_PTrfase"/>
</dbReference>
<organism evidence="3 5">
    <name type="scientific">Legionella moravica</name>
    <dbReference type="NCBI Taxonomy" id="39962"/>
    <lineage>
        <taxon>Bacteria</taxon>
        <taxon>Pseudomonadati</taxon>
        <taxon>Pseudomonadota</taxon>
        <taxon>Gammaproteobacteria</taxon>
        <taxon>Legionellales</taxon>
        <taxon>Legionellaceae</taxon>
        <taxon>Legionella</taxon>
    </lineage>
</organism>
<feature type="domain" description="Aminoglycoside phosphotransferase" evidence="1">
    <location>
        <begin position="39"/>
        <end position="264"/>
    </location>
</feature>
<dbReference type="OrthoDB" id="9797603at2"/>
<evidence type="ECO:0000313" key="3">
    <source>
        <dbReference type="EMBL" id="STX64170.1"/>
    </source>
</evidence>